<dbReference type="VEuPathDB" id="FungiDB:CD36_70180"/>
<protein>
    <recommendedName>
        <fullName evidence="5">Transmembrane protein</fullName>
    </recommendedName>
</protein>
<dbReference type="AlphaFoldDB" id="B9WJM3"/>
<dbReference type="GeneID" id="8049129"/>
<gene>
    <name evidence="2" type="ordered locus">Cd36_70180</name>
    <name evidence="3" type="ORF">CD36_70180</name>
</gene>
<organism evidence="3 4">
    <name type="scientific">Candida dubliniensis (strain CD36 / ATCC MYA-646 / CBS 7987 / NCPF 3949 / NRRL Y-17841)</name>
    <name type="common">Yeast</name>
    <dbReference type="NCBI Taxonomy" id="573826"/>
    <lineage>
        <taxon>Eukaryota</taxon>
        <taxon>Fungi</taxon>
        <taxon>Dikarya</taxon>
        <taxon>Ascomycota</taxon>
        <taxon>Saccharomycotina</taxon>
        <taxon>Pichiomycetes</taxon>
        <taxon>Debaryomycetaceae</taxon>
        <taxon>Candida/Lodderomyces clade</taxon>
        <taxon>Candida</taxon>
    </lineage>
</organism>
<feature type="transmembrane region" description="Helical" evidence="1">
    <location>
        <begin position="145"/>
        <end position="167"/>
    </location>
</feature>
<evidence type="ECO:0008006" key="5">
    <source>
        <dbReference type="Google" id="ProtNLM"/>
    </source>
</evidence>
<evidence type="ECO:0000313" key="4">
    <source>
        <dbReference type="Proteomes" id="UP000002605"/>
    </source>
</evidence>
<feature type="transmembrane region" description="Helical" evidence="1">
    <location>
        <begin position="77"/>
        <end position="99"/>
    </location>
</feature>
<sequence length="241" mass="28623">MLQNSILLASAIESICTLYQLQYNKQKKSIYGISFDYTLFSVLGQFLSILSSFLYIHTNEYSMRYPIYPSLPISLPLVVLQISQCFFSILVLLQLRIYIYTRNTNQGISSYSLIFLGSLTFFLGWILKLYIYKQGKIISLDLIDWIWYTGRIISCIKFMPIISMNWFDQCVVGMFPYWSHFQILVLVLQLMGKYSMYFKWWQIPVNYPTWLEVQFQLLCILIIKIQMYIYKNNKSSLEVQK</sequence>
<keyword evidence="1" id="KW-1133">Transmembrane helix</keyword>
<dbReference type="EMBL" id="FM992694">
    <property type="protein sequence ID" value="CAX40570.1"/>
    <property type="molecule type" value="Genomic_DNA"/>
</dbReference>
<evidence type="ECO:0000256" key="1">
    <source>
        <dbReference type="SAM" id="Phobius"/>
    </source>
</evidence>
<keyword evidence="4" id="KW-1185">Reference proteome</keyword>
<proteinExistence type="predicted"/>
<dbReference type="RefSeq" id="XP_002421238.1">
    <property type="nucleotide sequence ID" value="XM_002421193.1"/>
</dbReference>
<feature type="transmembrane region" description="Helical" evidence="1">
    <location>
        <begin position="174"/>
        <end position="191"/>
    </location>
</feature>
<evidence type="ECO:0000313" key="3">
    <source>
        <dbReference type="EMBL" id="CAX40570.1"/>
    </source>
</evidence>
<dbReference type="HOGENOM" id="CLU_095775_0_0_1"/>
<accession>B9WJM3</accession>
<feature type="transmembrane region" description="Helical" evidence="1">
    <location>
        <begin position="111"/>
        <end position="133"/>
    </location>
</feature>
<dbReference type="OrthoDB" id="75720at2759"/>
<feature type="transmembrane region" description="Helical" evidence="1">
    <location>
        <begin position="35"/>
        <end position="57"/>
    </location>
</feature>
<dbReference type="CGD" id="CAL0000170498">
    <property type="gene designation" value="Cd36_70180"/>
</dbReference>
<keyword evidence="1" id="KW-0472">Membrane</keyword>
<feature type="transmembrane region" description="Helical" evidence="1">
    <location>
        <begin position="211"/>
        <end position="230"/>
    </location>
</feature>
<evidence type="ECO:0000313" key="2">
    <source>
        <dbReference type="CGD" id="CAL0000170498"/>
    </source>
</evidence>
<dbReference type="eggNOG" id="ENOG502RXGR">
    <property type="taxonomic scope" value="Eukaryota"/>
</dbReference>
<dbReference type="KEGG" id="cdu:CD36_70180"/>
<keyword evidence="1" id="KW-0812">Transmembrane</keyword>
<dbReference type="Proteomes" id="UP000002605">
    <property type="component" value="Chromosome 7"/>
</dbReference>
<reference evidence="3 4" key="1">
    <citation type="journal article" date="2009" name="Genome Res.">
        <title>Comparative genomics of the fungal pathogens Candida dubliniensis and Candida albicans.</title>
        <authorList>
            <person name="Jackson A.P."/>
            <person name="Gamble J.A."/>
            <person name="Yeomans T."/>
            <person name="Moran G.P."/>
            <person name="Saunders D."/>
            <person name="Harris D."/>
            <person name="Aslett M."/>
            <person name="Barrell J.F."/>
            <person name="Butler G."/>
            <person name="Citiulo F."/>
            <person name="Coleman D.C."/>
            <person name="de Groot P.W.J."/>
            <person name="Goodwin T.J."/>
            <person name="Quail M.A."/>
            <person name="McQuillan J."/>
            <person name="Munro C.A."/>
            <person name="Pain A."/>
            <person name="Poulter R.T."/>
            <person name="Rajandream M.A."/>
            <person name="Renauld H."/>
            <person name="Spiering M.J."/>
            <person name="Tivey A."/>
            <person name="Gow N.A.R."/>
            <person name="Barrell B."/>
            <person name="Sullivan D.J."/>
            <person name="Berriman M."/>
        </authorList>
    </citation>
    <scope>NUCLEOTIDE SEQUENCE [LARGE SCALE GENOMIC DNA]</scope>
    <source>
        <strain evidence="4">CD36 / ATCC MYA-646 / CBS 7987 / NCPF 3949 / NRRL Y-17841</strain>
    </source>
</reference>
<name>B9WJM3_CANDC</name>